<dbReference type="EMBL" id="BKCJ010005693">
    <property type="protein sequence ID" value="GEU68146.1"/>
    <property type="molecule type" value="Genomic_DNA"/>
</dbReference>
<keyword evidence="2" id="KW-0732">Signal</keyword>
<comment type="caution">
    <text evidence="3">The sequence shown here is derived from an EMBL/GenBank/DDBJ whole genome shotgun (WGS) entry which is preliminary data.</text>
</comment>
<reference evidence="3" key="1">
    <citation type="journal article" date="2019" name="Sci. Rep.">
        <title>Draft genome of Tanacetum cinerariifolium, the natural source of mosquito coil.</title>
        <authorList>
            <person name="Yamashiro T."/>
            <person name="Shiraishi A."/>
            <person name="Satake H."/>
            <person name="Nakayama K."/>
        </authorList>
    </citation>
    <scope>NUCLEOTIDE SEQUENCE</scope>
</reference>
<evidence type="ECO:0000313" key="3">
    <source>
        <dbReference type="EMBL" id="GEU68146.1"/>
    </source>
</evidence>
<feature type="compositionally biased region" description="Basic and acidic residues" evidence="1">
    <location>
        <begin position="239"/>
        <end position="249"/>
    </location>
</feature>
<dbReference type="AlphaFoldDB" id="A0A6L2M295"/>
<organism evidence="3">
    <name type="scientific">Tanacetum cinerariifolium</name>
    <name type="common">Dalmatian daisy</name>
    <name type="synonym">Chrysanthemum cinerariifolium</name>
    <dbReference type="NCBI Taxonomy" id="118510"/>
    <lineage>
        <taxon>Eukaryota</taxon>
        <taxon>Viridiplantae</taxon>
        <taxon>Streptophyta</taxon>
        <taxon>Embryophyta</taxon>
        <taxon>Tracheophyta</taxon>
        <taxon>Spermatophyta</taxon>
        <taxon>Magnoliopsida</taxon>
        <taxon>eudicotyledons</taxon>
        <taxon>Gunneridae</taxon>
        <taxon>Pentapetalae</taxon>
        <taxon>asterids</taxon>
        <taxon>campanulids</taxon>
        <taxon>Asterales</taxon>
        <taxon>Asteraceae</taxon>
        <taxon>Asteroideae</taxon>
        <taxon>Anthemideae</taxon>
        <taxon>Anthemidinae</taxon>
        <taxon>Tanacetum</taxon>
    </lineage>
</organism>
<evidence type="ECO:0000256" key="1">
    <source>
        <dbReference type="SAM" id="MobiDB-lite"/>
    </source>
</evidence>
<gene>
    <name evidence="3" type="ORF">Tci_040124</name>
</gene>
<feature type="compositionally biased region" description="Basic and acidic residues" evidence="1">
    <location>
        <begin position="260"/>
        <end position="270"/>
    </location>
</feature>
<accession>A0A6L2M295</accession>
<feature type="signal peptide" evidence="2">
    <location>
        <begin position="1"/>
        <end position="29"/>
    </location>
</feature>
<evidence type="ECO:0000256" key="2">
    <source>
        <dbReference type="SAM" id="SignalP"/>
    </source>
</evidence>
<feature type="region of interest" description="Disordered" evidence="1">
    <location>
        <begin position="231"/>
        <end position="286"/>
    </location>
</feature>
<feature type="chain" id="PRO_5026961386" evidence="2">
    <location>
        <begin position="30"/>
        <end position="328"/>
    </location>
</feature>
<proteinExistence type="predicted"/>
<name>A0A6L2M295_TANCI</name>
<sequence>MVSNHVAGACAGLILRLDLLLYPSSSLSGDDLGLVDDELNRRAKTYLAHGWILEEMHVNWAHLEKKRTRLQTYTKSFEDLCIQWLAGIKRRRRDISSDGVRNFGMASGHGRLKEDLESSTWRCRQGSITTWEDLTTRFLAQFFPSGRTVKLRNDILIQTSNQAAGVKLRDKNTEESWALLEDLALYENESWNDPGDFTKPVKAIPLPQDVLSTSDCRLIELENQVSTLYGSSSCSDATYSKDEAKEEGNVKTSTTEYEDHEMTIESKKEFEEETEDEIEKEKEDSPKHFDTFLAIKELRYHERLLKNPRPPWVKAKVSSPLLSKPGEY</sequence>
<protein>
    <submittedName>
        <fullName evidence="3">MAK10-like protein</fullName>
    </submittedName>
</protein>